<protein>
    <submittedName>
        <fullName evidence="8">Efflux RND transporter periplasmic adaptor subunit</fullName>
    </submittedName>
</protein>
<evidence type="ECO:0000256" key="2">
    <source>
        <dbReference type="SAM" id="Coils"/>
    </source>
</evidence>
<feature type="domain" description="Multidrug resistance protein MdtA-like barrel-sandwich hybrid" evidence="5">
    <location>
        <begin position="69"/>
        <end position="190"/>
    </location>
</feature>
<comment type="similarity">
    <text evidence="1">Belongs to the membrane fusion protein (MFP) (TC 8.A.1) family.</text>
</comment>
<dbReference type="NCBIfam" id="TIGR01730">
    <property type="entry name" value="RND_mfp"/>
    <property type="match status" value="1"/>
</dbReference>
<evidence type="ECO:0000313" key="8">
    <source>
        <dbReference type="EMBL" id="TLX23096.1"/>
    </source>
</evidence>
<dbReference type="STRING" id="1123377.GCA_000423885_00929"/>
<proteinExistence type="inferred from homology"/>
<keyword evidence="4" id="KW-0732">Signal</keyword>
<dbReference type="Pfam" id="PF25989">
    <property type="entry name" value="YknX_C"/>
    <property type="match status" value="1"/>
</dbReference>
<gene>
    <name evidence="8" type="ORF">E5S66_03475</name>
</gene>
<dbReference type="InterPro" id="IPR058625">
    <property type="entry name" value="MdtA-like_BSH"/>
</dbReference>
<organism evidence="8 9">
    <name type="scientific">Thermomonas fusca</name>
    <dbReference type="NCBI Taxonomy" id="215690"/>
    <lineage>
        <taxon>Bacteria</taxon>
        <taxon>Pseudomonadati</taxon>
        <taxon>Pseudomonadota</taxon>
        <taxon>Gammaproteobacteria</taxon>
        <taxon>Lysobacterales</taxon>
        <taxon>Lysobacteraceae</taxon>
        <taxon>Thermomonas</taxon>
    </lineage>
</organism>
<dbReference type="Pfam" id="PF25954">
    <property type="entry name" value="Beta-barrel_RND_2"/>
    <property type="match status" value="1"/>
</dbReference>
<dbReference type="Gene3D" id="1.10.287.470">
    <property type="entry name" value="Helix hairpin bin"/>
    <property type="match status" value="1"/>
</dbReference>
<evidence type="ECO:0000313" key="9">
    <source>
        <dbReference type="Proteomes" id="UP000308508"/>
    </source>
</evidence>
<evidence type="ECO:0000256" key="3">
    <source>
        <dbReference type="SAM" id="MobiDB-lite"/>
    </source>
</evidence>
<dbReference type="Gene3D" id="2.40.50.100">
    <property type="match status" value="1"/>
</dbReference>
<dbReference type="PANTHER" id="PTHR30469:SF16">
    <property type="entry name" value="HAE1 FAMILY EFFLUX PUMP MFP COMPONENT"/>
    <property type="match status" value="1"/>
</dbReference>
<name>A0A5R9PIP5_9GAMM</name>
<feature type="domain" description="CusB-like beta-barrel" evidence="6">
    <location>
        <begin position="200"/>
        <end position="274"/>
    </location>
</feature>
<dbReference type="Gene3D" id="2.40.420.20">
    <property type="match status" value="1"/>
</dbReference>
<dbReference type="FunFam" id="2.40.30.170:FF:000010">
    <property type="entry name" value="Efflux RND transporter periplasmic adaptor subunit"/>
    <property type="match status" value="1"/>
</dbReference>
<dbReference type="InterPro" id="IPR058792">
    <property type="entry name" value="Beta-barrel_RND_2"/>
</dbReference>
<sequence length="361" mass="37467">MPLIRRHFLLFAAIAAFALSACGKQDGPAAGGPGGGRGNQPVPVEVAVVREQDWNDALRALGTVKAHEAVTVTAKVSETVQQVHFESGQEVARGAALVTLSGQQQQALLASAEAQVREAEQQFQRQQQLVGQQLVARSAFDTARAARDAARAQAAQIRANLSDRVIRAPFAGVLGIRQVSPGALVTPGTAIATLDAIDRVYVDFPVPETELAGVAPGQALSGRAGAYPGRSFDGSVSTVSARLDAGTRAATVRGDFPNPERLLKPGMLIDVALVRGTRPAIVVPELAVQQIGSETFVWRVKDDGTVEKADVVVGGRIPGRVMLKDGIRAGEKIVVEGTGKLQPGAKVAPGGAAPAADGAKK</sequence>
<dbReference type="InterPro" id="IPR006143">
    <property type="entry name" value="RND_pump_MFP"/>
</dbReference>
<comment type="caution">
    <text evidence="8">The sequence shown here is derived from an EMBL/GenBank/DDBJ whole genome shotgun (WGS) entry which is preliminary data.</text>
</comment>
<dbReference type="Gene3D" id="2.40.30.170">
    <property type="match status" value="1"/>
</dbReference>
<evidence type="ECO:0000259" key="7">
    <source>
        <dbReference type="Pfam" id="PF25989"/>
    </source>
</evidence>
<dbReference type="PROSITE" id="PS51257">
    <property type="entry name" value="PROKAR_LIPOPROTEIN"/>
    <property type="match status" value="1"/>
</dbReference>
<feature type="region of interest" description="Disordered" evidence="3">
    <location>
        <begin position="340"/>
        <end position="361"/>
    </location>
</feature>
<evidence type="ECO:0000256" key="1">
    <source>
        <dbReference type="ARBA" id="ARBA00009477"/>
    </source>
</evidence>
<accession>A0A5R9PIP5</accession>
<reference evidence="8 9" key="1">
    <citation type="submission" date="2019-04" db="EMBL/GenBank/DDBJ databases">
        <authorList>
            <person name="Grouzdev D.S."/>
            <person name="Nazina T.N."/>
        </authorList>
    </citation>
    <scope>NUCLEOTIDE SEQUENCE [LARGE SCALE GENOMIC DNA]</scope>
    <source>
        <strain evidence="8 9">SHC 3-19</strain>
    </source>
</reference>
<dbReference type="GO" id="GO:0015562">
    <property type="term" value="F:efflux transmembrane transporter activity"/>
    <property type="evidence" value="ECO:0007669"/>
    <property type="project" value="TreeGrafter"/>
</dbReference>
<keyword evidence="9" id="KW-1185">Reference proteome</keyword>
<feature type="chain" id="PRO_5024388287" evidence="4">
    <location>
        <begin position="22"/>
        <end position="361"/>
    </location>
</feature>
<evidence type="ECO:0000259" key="6">
    <source>
        <dbReference type="Pfam" id="PF25954"/>
    </source>
</evidence>
<feature type="domain" description="YknX-like C-terminal permuted SH3-like" evidence="7">
    <location>
        <begin position="280"/>
        <end position="348"/>
    </location>
</feature>
<dbReference type="Proteomes" id="UP000308508">
    <property type="component" value="Unassembled WGS sequence"/>
</dbReference>
<dbReference type="SUPFAM" id="SSF111369">
    <property type="entry name" value="HlyD-like secretion proteins"/>
    <property type="match status" value="1"/>
</dbReference>
<dbReference type="PANTHER" id="PTHR30469">
    <property type="entry name" value="MULTIDRUG RESISTANCE PROTEIN MDTA"/>
    <property type="match status" value="1"/>
</dbReference>
<feature type="compositionally biased region" description="Low complexity" evidence="3">
    <location>
        <begin position="343"/>
        <end position="361"/>
    </location>
</feature>
<dbReference type="RefSeq" id="WP_138347510.1">
    <property type="nucleotide sequence ID" value="NZ_SROY01000001.1"/>
</dbReference>
<dbReference type="AlphaFoldDB" id="A0A5R9PIP5"/>
<dbReference type="Pfam" id="PF25917">
    <property type="entry name" value="BSH_RND"/>
    <property type="match status" value="1"/>
</dbReference>
<feature type="signal peptide" evidence="4">
    <location>
        <begin position="1"/>
        <end position="21"/>
    </location>
</feature>
<evidence type="ECO:0000256" key="4">
    <source>
        <dbReference type="SAM" id="SignalP"/>
    </source>
</evidence>
<keyword evidence="2" id="KW-0175">Coiled coil</keyword>
<feature type="coiled-coil region" evidence="2">
    <location>
        <begin position="102"/>
        <end position="129"/>
    </location>
</feature>
<dbReference type="InterPro" id="IPR058637">
    <property type="entry name" value="YknX-like_C"/>
</dbReference>
<dbReference type="GO" id="GO:1990281">
    <property type="term" value="C:efflux pump complex"/>
    <property type="evidence" value="ECO:0007669"/>
    <property type="project" value="TreeGrafter"/>
</dbReference>
<dbReference type="EMBL" id="SROY01000001">
    <property type="protein sequence ID" value="TLX23096.1"/>
    <property type="molecule type" value="Genomic_DNA"/>
</dbReference>
<evidence type="ECO:0000259" key="5">
    <source>
        <dbReference type="Pfam" id="PF25917"/>
    </source>
</evidence>